<evidence type="ECO:0000313" key="2">
    <source>
        <dbReference type="Proteomes" id="UP001457282"/>
    </source>
</evidence>
<gene>
    <name evidence="1" type="ORF">M0R45_010664</name>
</gene>
<dbReference type="SUPFAM" id="SSF51197">
    <property type="entry name" value="Clavaminate synthase-like"/>
    <property type="match status" value="1"/>
</dbReference>
<comment type="caution">
    <text evidence="1">The sequence shown here is derived from an EMBL/GenBank/DDBJ whole genome shotgun (WGS) entry which is preliminary data.</text>
</comment>
<accession>A0AAW1YA99</accession>
<keyword evidence="2" id="KW-1185">Reference proteome</keyword>
<protein>
    <submittedName>
        <fullName evidence="1">Uncharacterized protein</fullName>
    </submittedName>
</protein>
<name>A0AAW1YA99_RUBAR</name>
<evidence type="ECO:0000313" key="1">
    <source>
        <dbReference type="EMBL" id="KAK9945134.1"/>
    </source>
</evidence>
<dbReference type="AlphaFoldDB" id="A0AAW1YA99"/>
<dbReference type="EMBL" id="JBEDUW010000002">
    <property type="protein sequence ID" value="KAK9945134.1"/>
    <property type="molecule type" value="Genomic_DNA"/>
</dbReference>
<sequence>MFPLHGALIAILGDMMQITRNDKFKSVVHKVLANKLADNISYGEFTEYYMSKLVQEMEDADCDEREMEVVEGLDETKAGVEGLDCDECEKEVKRLDDTKAGVKGLDCDEREKEVKEFDETKAGVKGLVDSGVTKIPSIFLHSPEGHKIQLCRITKMASIKYSKFRSLISTVSKRARGEKKSLET</sequence>
<organism evidence="1 2">
    <name type="scientific">Rubus argutus</name>
    <name type="common">Southern blackberry</name>
    <dbReference type="NCBI Taxonomy" id="59490"/>
    <lineage>
        <taxon>Eukaryota</taxon>
        <taxon>Viridiplantae</taxon>
        <taxon>Streptophyta</taxon>
        <taxon>Embryophyta</taxon>
        <taxon>Tracheophyta</taxon>
        <taxon>Spermatophyta</taxon>
        <taxon>Magnoliopsida</taxon>
        <taxon>eudicotyledons</taxon>
        <taxon>Gunneridae</taxon>
        <taxon>Pentapetalae</taxon>
        <taxon>rosids</taxon>
        <taxon>fabids</taxon>
        <taxon>Rosales</taxon>
        <taxon>Rosaceae</taxon>
        <taxon>Rosoideae</taxon>
        <taxon>Rosoideae incertae sedis</taxon>
        <taxon>Rubus</taxon>
    </lineage>
</organism>
<dbReference type="Gene3D" id="2.60.120.330">
    <property type="entry name" value="B-lactam Antibiotic, Isopenicillin N Synthase, Chain"/>
    <property type="match status" value="1"/>
</dbReference>
<dbReference type="Proteomes" id="UP001457282">
    <property type="component" value="Unassembled WGS sequence"/>
</dbReference>
<dbReference type="InterPro" id="IPR027443">
    <property type="entry name" value="IPNS-like_sf"/>
</dbReference>
<proteinExistence type="predicted"/>
<reference evidence="1 2" key="1">
    <citation type="journal article" date="2023" name="G3 (Bethesda)">
        <title>A chromosome-length genome assembly and annotation of blackberry (Rubus argutus, cv. 'Hillquist').</title>
        <authorList>
            <person name="Bruna T."/>
            <person name="Aryal R."/>
            <person name="Dudchenko O."/>
            <person name="Sargent D.J."/>
            <person name="Mead D."/>
            <person name="Buti M."/>
            <person name="Cavallini A."/>
            <person name="Hytonen T."/>
            <person name="Andres J."/>
            <person name="Pham M."/>
            <person name="Weisz D."/>
            <person name="Mascagni F."/>
            <person name="Usai G."/>
            <person name="Natali L."/>
            <person name="Bassil N."/>
            <person name="Fernandez G.E."/>
            <person name="Lomsadze A."/>
            <person name="Armour M."/>
            <person name="Olukolu B."/>
            <person name="Poorten T."/>
            <person name="Britton C."/>
            <person name="Davik J."/>
            <person name="Ashrafi H."/>
            <person name="Aiden E.L."/>
            <person name="Borodovsky M."/>
            <person name="Worthington M."/>
        </authorList>
    </citation>
    <scope>NUCLEOTIDE SEQUENCE [LARGE SCALE GENOMIC DNA]</scope>
    <source>
        <strain evidence="1">PI 553951</strain>
    </source>
</reference>